<dbReference type="PANTHER" id="PTHR23513">
    <property type="entry name" value="INTEGRAL MEMBRANE EFFLUX PROTEIN-RELATED"/>
    <property type="match status" value="1"/>
</dbReference>
<sequence>MGVLRLRESRLLFFAQAISWLGDRMVGIALAFAVLSLGGSPAEVGLVLAFRLVPLVATLLVGGVVADRVSRRAVMVIADLVRVATQGAIAALLIAGAAEIWMLAVLSGLTGAATGFFNPASTGILPAIVPPERLQEANGVRATVLSGGEIAGPVLAGVLIATVGPGWALALDACTFAASAAFLARLRLPDRAVREAGSFMSDLREGWSVFRSLTWVWTFVLAAGIGNMLWGAWSALGPVVADRDLGGAAVWGTVLGALGIGALLGSVAAVRVRPRRPLVLAAATYALFVVPLLLLAARAPVPVLALGAMFGGVGMMLGNSVWESTLMRKVPDESLSRVSAYDWFGSLAFQPLGLVIWGPVAALIGLYPALWVAGGLLLVTNAVLLSVPAIRQLRA</sequence>
<evidence type="ECO:0000256" key="1">
    <source>
        <dbReference type="ARBA" id="ARBA00004651"/>
    </source>
</evidence>
<keyword evidence="2" id="KW-1003">Cell membrane</keyword>
<evidence type="ECO:0000256" key="4">
    <source>
        <dbReference type="ARBA" id="ARBA00022989"/>
    </source>
</evidence>
<feature type="transmembrane region" description="Helical" evidence="6">
    <location>
        <begin position="343"/>
        <end position="364"/>
    </location>
</feature>
<evidence type="ECO:0000256" key="2">
    <source>
        <dbReference type="ARBA" id="ARBA00022475"/>
    </source>
</evidence>
<dbReference type="Gene3D" id="1.20.1250.20">
    <property type="entry name" value="MFS general substrate transporter like domains"/>
    <property type="match status" value="1"/>
</dbReference>
<dbReference type="CDD" id="cd06173">
    <property type="entry name" value="MFS_MefA_like"/>
    <property type="match status" value="1"/>
</dbReference>
<dbReference type="Pfam" id="PF07690">
    <property type="entry name" value="MFS_1"/>
    <property type="match status" value="1"/>
</dbReference>
<feature type="transmembrane region" description="Helical" evidence="6">
    <location>
        <begin position="44"/>
        <end position="66"/>
    </location>
</feature>
<dbReference type="InterPro" id="IPR011701">
    <property type="entry name" value="MFS"/>
</dbReference>
<feature type="transmembrane region" description="Helical" evidence="6">
    <location>
        <begin position="303"/>
        <end position="322"/>
    </location>
</feature>
<feature type="transmembrane region" description="Helical" evidence="6">
    <location>
        <begin position="139"/>
        <end position="161"/>
    </location>
</feature>
<feature type="transmembrane region" description="Helical" evidence="6">
    <location>
        <begin position="370"/>
        <end position="390"/>
    </location>
</feature>
<dbReference type="GO" id="GO:0022857">
    <property type="term" value="F:transmembrane transporter activity"/>
    <property type="evidence" value="ECO:0007669"/>
    <property type="project" value="InterPro"/>
</dbReference>
<dbReference type="InterPro" id="IPR036259">
    <property type="entry name" value="MFS_trans_sf"/>
</dbReference>
<dbReference type="PANTHER" id="PTHR23513:SF11">
    <property type="entry name" value="STAPHYLOFERRIN A TRANSPORTER"/>
    <property type="match status" value="1"/>
</dbReference>
<dbReference type="InterPro" id="IPR020846">
    <property type="entry name" value="MFS_dom"/>
</dbReference>
<evidence type="ECO:0000256" key="6">
    <source>
        <dbReference type="SAM" id="Phobius"/>
    </source>
</evidence>
<keyword evidence="3 6" id="KW-0812">Transmembrane</keyword>
<accession>A0A9X3MXF6</accession>
<organism evidence="8 9">
    <name type="scientific">Solirubrobacter ginsenosidimutans</name>
    <dbReference type="NCBI Taxonomy" id="490573"/>
    <lineage>
        <taxon>Bacteria</taxon>
        <taxon>Bacillati</taxon>
        <taxon>Actinomycetota</taxon>
        <taxon>Thermoleophilia</taxon>
        <taxon>Solirubrobacterales</taxon>
        <taxon>Solirubrobacteraceae</taxon>
        <taxon>Solirubrobacter</taxon>
    </lineage>
</organism>
<reference evidence="8" key="1">
    <citation type="submission" date="2022-10" db="EMBL/GenBank/DDBJ databases">
        <title>The WGS of Solirubrobacter ginsenosidimutans DSM 21036.</title>
        <authorList>
            <person name="Jiang Z."/>
        </authorList>
    </citation>
    <scope>NUCLEOTIDE SEQUENCE</scope>
    <source>
        <strain evidence="8">DSM 21036</strain>
    </source>
</reference>
<evidence type="ECO:0000256" key="3">
    <source>
        <dbReference type="ARBA" id="ARBA00022692"/>
    </source>
</evidence>
<proteinExistence type="predicted"/>
<gene>
    <name evidence="8" type="ORF">OM076_13270</name>
</gene>
<dbReference type="PROSITE" id="PS50850">
    <property type="entry name" value="MFS"/>
    <property type="match status" value="1"/>
</dbReference>
<feature type="transmembrane region" description="Helical" evidence="6">
    <location>
        <begin position="12"/>
        <end position="38"/>
    </location>
</feature>
<comment type="caution">
    <text evidence="8">The sequence shown here is derived from an EMBL/GenBank/DDBJ whole genome shotgun (WGS) entry which is preliminary data.</text>
</comment>
<evidence type="ECO:0000256" key="5">
    <source>
        <dbReference type="ARBA" id="ARBA00023136"/>
    </source>
</evidence>
<feature type="transmembrane region" description="Helical" evidence="6">
    <location>
        <begin position="250"/>
        <end position="270"/>
    </location>
</feature>
<protein>
    <submittedName>
        <fullName evidence="8">MFS transporter</fullName>
    </submittedName>
</protein>
<evidence type="ECO:0000259" key="7">
    <source>
        <dbReference type="PROSITE" id="PS50850"/>
    </source>
</evidence>
<dbReference type="EMBL" id="JAPDOD010000010">
    <property type="protein sequence ID" value="MDA0161243.1"/>
    <property type="molecule type" value="Genomic_DNA"/>
</dbReference>
<keyword evidence="4 6" id="KW-1133">Transmembrane helix</keyword>
<keyword evidence="5 6" id="KW-0472">Membrane</keyword>
<feature type="domain" description="Major facilitator superfamily (MFS) profile" evidence="7">
    <location>
        <begin position="1"/>
        <end position="392"/>
    </location>
</feature>
<comment type="subcellular location">
    <subcellularLocation>
        <location evidence="1">Cell membrane</location>
        <topology evidence="1">Multi-pass membrane protein</topology>
    </subcellularLocation>
</comment>
<dbReference type="SUPFAM" id="SSF103473">
    <property type="entry name" value="MFS general substrate transporter"/>
    <property type="match status" value="1"/>
</dbReference>
<dbReference type="Proteomes" id="UP001149140">
    <property type="component" value="Unassembled WGS sequence"/>
</dbReference>
<dbReference type="RefSeq" id="WP_270040440.1">
    <property type="nucleotide sequence ID" value="NZ_JAPDOD010000010.1"/>
</dbReference>
<evidence type="ECO:0000313" key="8">
    <source>
        <dbReference type="EMBL" id="MDA0161243.1"/>
    </source>
</evidence>
<feature type="transmembrane region" description="Helical" evidence="6">
    <location>
        <begin position="209"/>
        <end position="230"/>
    </location>
</feature>
<name>A0A9X3MXF6_9ACTN</name>
<evidence type="ECO:0000313" key="9">
    <source>
        <dbReference type="Proteomes" id="UP001149140"/>
    </source>
</evidence>
<keyword evidence="9" id="KW-1185">Reference proteome</keyword>
<dbReference type="InterPro" id="IPR022324">
    <property type="entry name" value="Bacilysin_exporter_BacE_put"/>
</dbReference>
<dbReference type="GO" id="GO:0005886">
    <property type="term" value="C:plasma membrane"/>
    <property type="evidence" value="ECO:0007669"/>
    <property type="project" value="UniProtKB-SubCell"/>
</dbReference>
<feature type="transmembrane region" description="Helical" evidence="6">
    <location>
        <begin position="277"/>
        <end position="297"/>
    </location>
</feature>
<dbReference type="AlphaFoldDB" id="A0A9X3MXF6"/>
<dbReference type="PRINTS" id="PR01988">
    <property type="entry name" value="EXPORTERBACE"/>
</dbReference>